<evidence type="ECO:0000313" key="1">
    <source>
        <dbReference type="EMBL" id="OWM84265.1"/>
    </source>
</evidence>
<comment type="caution">
    <text evidence="1">The sequence shown here is derived from an EMBL/GenBank/DDBJ whole genome shotgun (WGS) entry which is preliminary data.</text>
</comment>
<accession>A0A218XGB1</accession>
<sequence>MDLECLNEEDLNEPNITIRRVNERSDDSAPRESVLHCLDVLSEIECPGPRLLFAHLNIRFGDSSASWEIVGSLSPTEDRWPGKAKGLVTGVFSVFPECPGVFGDRCDLCSP</sequence>
<dbReference type="Proteomes" id="UP000197138">
    <property type="component" value="Unassembled WGS sequence"/>
</dbReference>
<evidence type="ECO:0000313" key="2">
    <source>
        <dbReference type="Proteomes" id="UP000197138"/>
    </source>
</evidence>
<dbReference type="EMBL" id="MTKT01001770">
    <property type="protein sequence ID" value="OWM84265.1"/>
    <property type="molecule type" value="Genomic_DNA"/>
</dbReference>
<protein>
    <submittedName>
        <fullName evidence="1">Uncharacterized protein</fullName>
    </submittedName>
</protein>
<reference evidence="2" key="1">
    <citation type="journal article" date="2017" name="Plant J.">
        <title>The pomegranate (Punica granatum L.) genome and the genomics of punicalagin biosynthesis.</title>
        <authorList>
            <person name="Qin G."/>
            <person name="Xu C."/>
            <person name="Ming R."/>
            <person name="Tang H."/>
            <person name="Guyot R."/>
            <person name="Kramer E.M."/>
            <person name="Hu Y."/>
            <person name="Yi X."/>
            <person name="Qi Y."/>
            <person name="Xu X."/>
            <person name="Gao Z."/>
            <person name="Pan H."/>
            <person name="Jian J."/>
            <person name="Tian Y."/>
            <person name="Yue Z."/>
            <person name="Xu Y."/>
        </authorList>
    </citation>
    <scope>NUCLEOTIDE SEQUENCE [LARGE SCALE GENOMIC DNA]</scope>
    <source>
        <strain evidence="2">cv. Dabenzi</strain>
    </source>
</reference>
<dbReference type="AlphaFoldDB" id="A0A218XGB1"/>
<proteinExistence type="predicted"/>
<gene>
    <name evidence="1" type="ORF">CDL15_Pgr011650</name>
</gene>
<organism evidence="1 2">
    <name type="scientific">Punica granatum</name>
    <name type="common">Pomegranate</name>
    <dbReference type="NCBI Taxonomy" id="22663"/>
    <lineage>
        <taxon>Eukaryota</taxon>
        <taxon>Viridiplantae</taxon>
        <taxon>Streptophyta</taxon>
        <taxon>Embryophyta</taxon>
        <taxon>Tracheophyta</taxon>
        <taxon>Spermatophyta</taxon>
        <taxon>Magnoliopsida</taxon>
        <taxon>eudicotyledons</taxon>
        <taxon>Gunneridae</taxon>
        <taxon>Pentapetalae</taxon>
        <taxon>rosids</taxon>
        <taxon>malvids</taxon>
        <taxon>Myrtales</taxon>
        <taxon>Lythraceae</taxon>
        <taxon>Punica</taxon>
    </lineage>
</organism>
<name>A0A218XGB1_PUNGR</name>